<protein>
    <submittedName>
        <fullName evidence="1">Uncharacterized protein</fullName>
    </submittedName>
</protein>
<dbReference type="EMBL" id="JAAQPH010000009">
    <property type="protein sequence ID" value="NIA69586.1"/>
    <property type="molecule type" value="Genomic_DNA"/>
</dbReference>
<organism evidence="1 2">
    <name type="scientific">Pelagibius litoralis</name>
    <dbReference type="NCBI Taxonomy" id="374515"/>
    <lineage>
        <taxon>Bacteria</taxon>
        <taxon>Pseudomonadati</taxon>
        <taxon>Pseudomonadota</taxon>
        <taxon>Alphaproteobacteria</taxon>
        <taxon>Rhodospirillales</taxon>
        <taxon>Rhodovibrionaceae</taxon>
        <taxon>Pelagibius</taxon>
    </lineage>
</organism>
<evidence type="ECO:0000313" key="1">
    <source>
        <dbReference type="EMBL" id="NIA69586.1"/>
    </source>
</evidence>
<evidence type="ECO:0000313" key="2">
    <source>
        <dbReference type="Proteomes" id="UP000761264"/>
    </source>
</evidence>
<dbReference type="Proteomes" id="UP000761264">
    <property type="component" value="Unassembled WGS sequence"/>
</dbReference>
<dbReference type="AlphaFoldDB" id="A0A967KFG8"/>
<sequence length="52" mass="5499">MAEQVVEAAGQGAFEPAGGFRDDAGRRLADQVTGQLVEPFALVRQAQALRLS</sequence>
<comment type="caution">
    <text evidence="1">The sequence shown here is derived from an EMBL/GenBank/DDBJ whole genome shotgun (WGS) entry which is preliminary data.</text>
</comment>
<accession>A0A967KFG8</accession>
<proteinExistence type="predicted"/>
<gene>
    <name evidence="1" type="ORF">HBA54_13375</name>
</gene>
<reference evidence="1" key="1">
    <citation type="submission" date="2020-03" db="EMBL/GenBank/DDBJ databases">
        <title>Genome of Pelagibius litoralis DSM 21314T.</title>
        <authorList>
            <person name="Wang G."/>
        </authorList>
    </citation>
    <scope>NUCLEOTIDE SEQUENCE</scope>
    <source>
        <strain evidence="1">DSM 21314</strain>
    </source>
</reference>
<keyword evidence="2" id="KW-1185">Reference proteome</keyword>
<dbReference type="RefSeq" id="WP_167225327.1">
    <property type="nucleotide sequence ID" value="NZ_JAAQPH010000009.1"/>
</dbReference>
<name>A0A967KFG8_9PROT</name>